<organism evidence="3 4">
    <name type="scientific">Spirosoma radiotolerans</name>
    <dbReference type="NCBI Taxonomy" id="1379870"/>
    <lineage>
        <taxon>Bacteria</taxon>
        <taxon>Pseudomonadati</taxon>
        <taxon>Bacteroidota</taxon>
        <taxon>Cytophagia</taxon>
        <taxon>Cytophagales</taxon>
        <taxon>Cytophagaceae</taxon>
        <taxon>Spirosoma</taxon>
    </lineage>
</organism>
<protein>
    <submittedName>
        <fullName evidence="3">Neuraminidase</fullName>
    </submittedName>
</protein>
<name>A0A0E3V6C3_9BACT</name>
<feature type="signal peptide" evidence="1">
    <location>
        <begin position="1"/>
        <end position="25"/>
    </location>
</feature>
<dbReference type="Pfam" id="PF13088">
    <property type="entry name" value="BNR_2"/>
    <property type="match status" value="2"/>
</dbReference>
<dbReference type="Proteomes" id="UP000033054">
    <property type="component" value="Chromosome"/>
</dbReference>
<reference evidence="3 4" key="1">
    <citation type="journal article" date="2014" name="Curr. Microbiol.">
        <title>Spirosoma radiotolerans sp. nov., a gamma-radiation-resistant bacterium isolated from gamma ray-irradiated soil.</title>
        <authorList>
            <person name="Lee J.J."/>
            <person name="Srinivasan S."/>
            <person name="Lim S."/>
            <person name="Joe M."/>
            <person name="Im S."/>
            <person name="Bae S.I."/>
            <person name="Park K.R."/>
            <person name="Han J.H."/>
            <person name="Park S.H."/>
            <person name="Joo B.M."/>
            <person name="Park S.J."/>
            <person name="Kim M.K."/>
        </authorList>
    </citation>
    <scope>NUCLEOTIDE SEQUENCE [LARGE SCALE GENOMIC DNA]</scope>
    <source>
        <strain evidence="3 4">DG5A</strain>
    </source>
</reference>
<dbReference type="HOGENOM" id="CLU_007128_1_0_10"/>
<accession>A0A0E3V6C3</accession>
<dbReference type="Gene3D" id="2.120.10.10">
    <property type="match status" value="2"/>
</dbReference>
<evidence type="ECO:0000259" key="2">
    <source>
        <dbReference type="Pfam" id="PF13088"/>
    </source>
</evidence>
<dbReference type="CDD" id="cd15482">
    <property type="entry name" value="Sialidase_non-viral"/>
    <property type="match status" value="1"/>
</dbReference>
<dbReference type="InterPro" id="IPR011040">
    <property type="entry name" value="Sialidase"/>
</dbReference>
<keyword evidence="4" id="KW-1185">Reference proteome</keyword>
<proteinExistence type="predicted"/>
<feature type="domain" description="Sialidase" evidence="2">
    <location>
        <begin position="204"/>
        <end position="370"/>
    </location>
</feature>
<evidence type="ECO:0000313" key="4">
    <source>
        <dbReference type="Proteomes" id="UP000033054"/>
    </source>
</evidence>
<dbReference type="EMBL" id="CP010429">
    <property type="protein sequence ID" value="AKD54406.1"/>
    <property type="molecule type" value="Genomic_DNA"/>
</dbReference>
<feature type="domain" description="Sialidase" evidence="2">
    <location>
        <begin position="52"/>
        <end position="139"/>
    </location>
</feature>
<dbReference type="AlphaFoldDB" id="A0A0E3V6C3"/>
<dbReference type="OrthoDB" id="41724at2"/>
<dbReference type="PANTHER" id="PTHR43752">
    <property type="entry name" value="BNR/ASP-BOX REPEAT FAMILY PROTEIN"/>
    <property type="match status" value="1"/>
</dbReference>
<feature type="chain" id="PRO_5002413889" evidence="1">
    <location>
        <begin position="26"/>
        <end position="396"/>
    </location>
</feature>
<dbReference type="InterPro" id="IPR036278">
    <property type="entry name" value="Sialidase_sf"/>
</dbReference>
<dbReference type="RefSeq" id="WP_046376001.1">
    <property type="nucleotide sequence ID" value="NZ_CP010429.1"/>
</dbReference>
<dbReference type="SUPFAM" id="SSF50939">
    <property type="entry name" value="Sialidases"/>
    <property type="match status" value="1"/>
</dbReference>
<gene>
    <name evidence="3" type="ORF">SD10_05260</name>
</gene>
<dbReference type="PATRIC" id="fig|1379870.5.peg.1141"/>
<evidence type="ECO:0000256" key="1">
    <source>
        <dbReference type="SAM" id="SignalP"/>
    </source>
</evidence>
<dbReference type="STRING" id="1379870.SD10_05260"/>
<keyword evidence="1" id="KW-0732">Signal</keyword>
<dbReference type="KEGG" id="srd:SD10_05260"/>
<dbReference type="PANTHER" id="PTHR43752:SF2">
    <property type="entry name" value="BNR_ASP-BOX REPEAT FAMILY PROTEIN"/>
    <property type="match status" value="1"/>
</dbReference>
<sequence>MKKSVLLLVALLLVTRALVAQVSNAAIVREMLIFPAQEKHVHGSSLVSLPNGDFLAVWFYGSGERTADDVKIMGARLQKGQKAWSEPFLMADTPAIPDCNPVIFLNSQGKLFLVWIAVQANQWEYSILRYKTSTDYTKSGPPVWNWQDNILLKPGDGFAQEVAAKFKDLPPSTVGWAGYAPKYDDLILQASRDASKRSLGWMTRIKPLLLEKGRILLPLYSDGFNFSLMAISDDDGASWRPSLPVVGRGPIQPALARRKDGTIVALMRDSGDQPTRVHISQSTDEGESWAATAKTDIPNTASVELLVLKDGRWAFLGNDLADGRYRLSLFLSDDEGKTWKWKTRIEAHQPGQGNYSYPSLIQTSDGLLHMTYSHHGVGKTDKSIKYVVVDPQRLTK</sequence>
<evidence type="ECO:0000313" key="3">
    <source>
        <dbReference type="EMBL" id="AKD54406.1"/>
    </source>
</evidence>